<dbReference type="PROSITE" id="PS50294">
    <property type="entry name" value="WD_REPEATS_REGION"/>
    <property type="match status" value="14"/>
</dbReference>
<evidence type="ECO:0000259" key="5">
    <source>
        <dbReference type="Pfam" id="PF00931"/>
    </source>
</evidence>
<dbReference type="InterPro" id="IPR036388">
    <property type="entry name" value="WH-like_DNA-bd_sf"/>
</dbReference>
<feature type="repeat" description="WD" evidence="3">
    <location>
        <begin position="627"/>
        <end position="668"/>
    </location>
</feature>
<dbReference type="InterPro" id="IPR019775">
    <property type="entry name" value="WD40_repeat_CS"/>
</dbReference>
<evidence type="ECO:0000313" key="7">
    <source>
        <dbReference type="Proteomes" id="UP001596226"/>
    </source>
</evidence>
<dbReference type="Proteomes" id="UP001596226">
    <property type="component" value="Unassembled WGS sequence"/>
</dbReference>
<dbReference type="PRINTS" id="PR00364">
    <property type="entry name" value="DISEASERSIST"/>
</dbReference>
<feature type="repeat" description="WD" evidence="3">
    <location>
        <begin position="920"/>
        <end position="961"/>
    </location>
</feature>
<dbReference type="Gene3D" id="2.130.10.10">
    <property type="entry name" value="YVTN repeat-like/Quinoprotein amine dehydrogenase"/>
    <property type="match status" value="6"/>
</dbReference>
<keyword evidence="1 3" id="KW-0853">WD repeat</keyword>
<protein>
    <submittedName>
        <fullName evidence="6">NB-ARC domain-containing protein</fullName>
    </submittedName>
</protein>
<dbReference type="SMART" id="SM00320">
    <property type="entry name" value="WD40"/>
    <property type="match status" value="15"/>
</dbReference>
<comment type="caution">
    <text evidence="6">The sequence shown here is derived from an EMBL/GenBank/DDBJ whole genome shotgun (WGS) entry which is preliminary data.</text>
</comment>
<dbReference type="PROSITE" id="PS00678">
    <property type="entry name" value="WD_REPEATS_1"/>
    <property type="match status" value="3"/>
</dbReference>
<gene>
    <name evidence="6" type="ORF">ACFQGL_15990</name>
</gene>
<dbReference type="SUPFAM" id="SSF52540">
    <property type="entry name" value="P-loop containing nucleoside triphosphate hydrolases"/>
    <property type="match status" value="1"/>
</dbReference>
<feature type="repeat" description="WD" evidence="3">
    <location>
        <begin position="878"/>
        <end position="919"/>
    </location>
</feature>
<dbReference type="SUPFAM" id="SSF50978">
    <property type="entry name" value="WD40 repeat-like"/>
    <property type="match status" value="3"/>
</dbReference>
<feature type="repeat" description="WD" evidence="3">
    <location>
        <begin position="1004"/>
        <end position="1045"/>
    </location>
</feature>
<dbReference type="Pfam" id="PF00400">
    <property type="entry name" value="WD40"/>
    <property type="match status" value="15"/>
</dbReference>
<dbReference type="InterPro" id="IPR001680">
    <property type="entry name" value="WD40_rpt"/>
</dbReference>
<dbReference type="InterPro" id="IPR050349">
    <property type="entry name" value="WD_LIS1/nudF_dynein_reg"/>
</dbReference>
<evidence type="ECO:0000256" key="3">
    <source>
        <dbReference type="PROSITE-ProRule" id="PRU00221"/>
    </source>
</evidence>
<feature type="repeat" description="WD" evidence="3">
    <location>
        <begin position="1130"/>
        <end position="1160"/>
    </location>
</feature>
<name>A0ABW1H6B1_9ACTN</name>
<feature type="repeat" description="WD" evidence="3">
    <location>
        <begin position="669"/>
        <end position="711"/>
    </location>
</feature>
<dbReference type="InterPro" id="IPR027417">
    <property type="entry name" value="P-loop_NTPase"/>
</dbReference>
<dbReference type="PANTHER" id="PTHR44129">
    <property type="entry name" value="WD REPEAT-CONTAINING PROTEIN POP1"/>
    <property type="match status" value="1"/>
</dbReference>
<feature type="region of interest" description="Disordered" evidence="4">
    <location>
        <begin position="1"/>
        <end position="24"/>
    </location>
</feature>
<dbReference type="PRINTS" id="PR00320">
    <property type="entry name" value="GPROTEINBRPT"/>
</dbReference>
<dbReference type="InterPro" id="IPR002182">
    <property type="entry name" value="NB-ARC"/>
</dbReference>
<proteinExistence type="predicted"/>
<organism evidence="6 7">
    <name type="scientific">Micromonospora vulcania</name>
    <dbReference type="NCBI Taxonomy" id="1441873"/>
    <lineage>
        <taxon>Bacteria</taxon>
        <taxon>Bacillati</taxon>
        <taxon>Actinomycetota</taxon>
        <taxon>Actinomycetes</taxon>
        <taxon>Micromonosporales</taxon>
        <taxon>Micromonosporaceae</taxon>
        <taxon>Micromonospora</taxon>
    </lineage>
</organism>
<evidence type="ECO:0000256" key="4">
    <source>
        <dbReference type="SAM" id="MobiDB-lite"/>
    </source>
</evidence>
<keyword evidence="2" id="KW-0677">Repeat</keyword>
<feature type="repeat" description="WD" evidence="3">
    <location>
        <begin position="1046"/>
        <end position="1087"/>
    </location>
</feature>
<keyword evidence="7" id="KW-1185">Reference proteome</keyword>
<sequence length="1208" mass="128997">MSESADRAGGHRFEARDGAHQFNAPGGTINVILDSSGPRVPNRPWMAPLQAAGMVARPELTEPLLELVTGETDGPVAVAGVHGTGGFGKTTLAAWLCHQRQVRDRFPGGLLWVTVGEQSSGAELAGRVNNLIEHLTGARSGFTDPLQAGHRLGAVLDSQPDRILLVVDDVWRAEQLDPFCQGGIRCRRLVTTRQRGLVPARSSVWVDQMSIAQAGTLLTRDLRDPPADLVTRILSATGRWPVLLSIANRTVVRHVEDYDASVAWALRDIADRLVEEGPASFDFDDVARSGRAVEATVRAGLDLLDPTISDRFIELAIFGEDVDIPLSALNLLWAQTGGLTPRGTRRVCGILAGMSLLLNYQAEKGTVRLHDIIRSYLLRNATDDGQRTRLHNLLVEAAASLTTPATSPVTAWWTLPAAEDYLFAHLAEHLQGAGRHDELAAAVTDLRWVTACLQRYGPAGVEADLSRVNTGTADLLAKAIRQNSHLLTPIEPPEALGNILASRLGDEADFAPLLATYVPTLSRPRLAARWPPHDLPHRALQRILTDHTDEVRALVMAPDGSWLASSSGDRTVRIWEPTTGRTRHTLIGHASVIASLVVAPDGSWLASSGDRSVRIWEPTTGRTRHTLTSPTSAVAALVVAPDGSWLASGSTDRSVRIWDATTGRTRHTLVGHTHWVMALVVAPDGSWLASSGGDDRTVRIWETATGSIRHTLTGHSGPVHALAVAPDGSWLASSGDRTVWIWDPTTGSIRHTFTGHTDTVNALAVAPDGSWLASGSSDRTVRIWETATGSIRHTLIGHTSSVHALVVAPDSSWLASGGLGGTVRIWDVENGQTRDVLTGHTSMVTALVVAPDGSWLASSGDRTVRIWEPTTGRTRHTRSSHTEWVSALAVAPDESWLASSSDDGTVRIWDPTTGRTRRTLIAEPDGVHALAVAPDGSWLASGSNEGTLRIWNPTTGRTRHTITGHTGCVRALAVAPDGSWLASSSNDGKARIWDPGTGGVRHTLTGHTKAVHALAVAPDGSWLASSSDDETVRIWDPDTGSIRHTLTGHTSGVSALVVAPDGSWLASAGHDLPVRIWDPATGKIRRTLTGHTHWVRALVVAPDGSWLASGGDDRTVRIWDPATGKIRHTLTGHTEAVMTLAVAPDGSWLASGGPDRTVRVCGARDGGIVATIRIGASPDHIIVGADNRTVYCAGAHAVYGFDLLTDPA</sequence>
<evidence type="ECO:0000256" key="1">
    <source>
        <dbReference type="ARBA" id="ARBA00022574"/>
    </source>
</evidence>
<feature type="repeat" description="WD" evidence="3">
    <location>
        <begin position="712"/>
        <end position="752"/>
    </location>
</feature>
<dbReference type="InterPro" id="IPR036322">
    <property type="entry name" value="WD40_repeat_dom_sf"/>
</dbReference>
<dbReference type="Pfam" id="PF00931">
    <property type="entry name" value="NB-ARC"/>
    <property type="match status" value="1"/>
</dbReference>
<feature type="repeat" description="WD" evidence="3">
    <location>
        <begin position="837"/>
        <end position="877"/>
    </location>
</feature>
<feature type="repeat" description="WD" evidence="3">
    <location>
        <begin position="795"/>
        <end position="836"/>
    </location>
</feature>
<feature type="repeat" description="WD" evidence="3">
    <location>
        <begin position="753"/>
        <end position="794"/>
    </location>
</feature>
<dbReference type="CDD" id="cd00200">
    <property type="entry name" value="WD40"/>
    <property type="match status" value="2"/>
</dbReference>
<dbReference type="PROSITE" id="PS50082">
    <property type="entry name" value="WD_REPEATS_2"/>
    <property type="match status" value="15"/>
</dbReference>
<dbReference type="Gene3D" id="3.40.50.300">
    <property type="entry name" value="P-loop containing nucleotide triphosphate hydrolases"/>
    <property type="match status" value="1"/>
</dbReference>
<evidence type="ECO:0000313" key="6">
    <source>
        <dbReference type="EMBL" id="MFC5924846.1"/>
    </source>
</evidence>
<dbReference type="InterPro" id="IPR015943">
    <property type="entry name" value="WD40/YVTN_repeat-like_dom_sf"/>
</dbReference>
<reference evidence="7" key="1">
    <citation type="journal article" date="2019" name="Int. J. Syst. Evol. Microbiol.">
        <title>The Global Catalogue of Microorganisms (GCM) 10K type strain sequencing project: providing services to taxonomists for standard genome sequencing and annotation.</title>
        <authorList>
            <consortium name="The Broad Institute Genomics Platform"/>
            <consortium name="The Broad Institute Genome Sequencing Center for Infectious Disease"/>
            <person name="Wu L."/>
            <person name="Ma J."/>
        </authorList>
    </citation>
    <scope>NUCLEOTIDE SEQUENCE [LARGE SCALE GENOMIC DNA]</scope>
    <source>
        <strain evidence="7">CGMCC 4.7144</strain>
    </source>
</reference>
<feature type="compositionally biased region" description="Basic and acidic residues" evidence="4">
    <location>
        <begin position="1"/>
        <end position="19"/>
    </location>
</feature>
<accession>A0ABW1H6B1</accession>
<dbReference type="EMBL" id="JBHSQS010000008">
    <property type="protein sequence ID" value="MFC5924846.1"/>
    <property type="molecule type" value="Genomic_DNA"/>
</dbReference>
<dbReference type="Gene3D" id="1.25.40.370">
    <property type="match status" value="1"/>
</dbReference>
<feature type="domain" description="NB-ARC" evidence="5">
    <location>
        <begin position="76"/>
        <end position="197"/>
    </location>
</feature>
<feature type="repeat" description="WD" evidence="3">
    <location>
        <begin position="962"/>
        <end position="1003"/>
    </location>
</feature>
<feature type="repeat" description="WD" evidence="3">
    <location>
        <begin position="1088"/>
        <end position="1129"/>
    </location>
</feature>
<feature type="repeat" description="WD" evidence="3">
    <location>
        <begin position="544"/>
        <end position="585"/>
    </location>
</feature>
<dbReference type="Gene3D" id="1.10.10.10">
    <property type="entry name" value="Winged helix-like DNA-binding domain superfamily/Winged helix DNA-binding domain"/>
    <property type="match status" value="1"/>
</dbReference>
<dbReference type="RefSeq" id="WP_377512283.1">
    <property type="nucleotide sequence ID" value="NZ_JBHSQS010000008.1"/>
</dbReference>
<feature type="repeat" description="WD" evidence="3">
    <location>
        <begin position="586"/>
        <end position="626"/>
    </location>
</feature>
<dbReference type="InterPro" id="IPR020472">
    <property type="entry name" value="WD40_PAC1"/>
</dbReference>
<evidence type="ECO:0000256" key="2">
    <source>
        <dbReference type="ARBA" id="ARBA00022737"/>
    </source>
</evidence>